<sequence length="41" mass="4595">MYQSIMVPEPRTREGIQNADEHVVNSPENVKIPDGATVWGE</sequence>
<evidence type="ECO:0000313" key="2">
    <source>
        <dbReference type="Proteomes" id="UP001372526"/>
    </source>
</evidence>
<dbReference type="Proteomes" id="UP001372526">
    <property type="component" value="Unassembled WGS sequence"/>
</dbReference>
<dbReference type="EMBL" id="JBAWSX010000004">
    <property type="protein sequence ID" value="MEI4801713.1"/>
    <property type="molecule type" value="Genomic_DNA"/>
</dbReference>
<name>A0ABU8FGA9_9BACI</name>
<dbReference type="RefSeq" id="WP_336472361.1">
    <property type="nucleotide sequence ID" value="NZ_JBAWSX010000004.1"/>
</dbReference>
<comment type="caution">
    <text evidence="1">The sequence shown here is derived from an EMBL/GenBank/DDBJ whole genome shotgun (WGS) entry which is preliminary data.</text>
</comment>
<keyword evidence="2" id="KW-1185">Reference proteome</keyword>
<organism evidence="1 2">
    <name type="scientific">Bacillus bruguierae</name>
    <dbReference type="NCBI Taxonomy" id="3127667"/>
    <lineage>
        <taxon>Bacteria</taxon>
        <taxon>Bacillati</taxon>
        <taxon>Bacillota</taxon>
        <taxon>Bacilli</taxon>
        <taxon>Bacillales</taxon>
        <taxon>Bacillaceae</taxon>
        <taxon>Bacillus</taxon>
    </lineage>
</organism>
<accession>A0ABU8FGA9</accession>
<gene>
    <name evidence="1" type="ORF">WAZ07_10295</name>
</gene>
<protein>
    <submittedName>
        <fullName evidence="1">Uncharacterized protein</fullName>
    </submittedName>
</protein>
<reference evidence="1 2" key="1">
    <citation type="submission" date="2024-01" db="EMBL/GenBank/DDBJ databases">
        <title>Seven novel Bacillus-like species.</title>
        <authorList>
            <person name="Liu G."/>
        </authorList>
    </citation>
    <scope>NUCLEOTIDE SEQUENCE [LARGE SCALE GENOMIC DNA]</scope>
    <source>
        <strain evidence="1 2">FJAT-51639</strain>
    </source>
</reference>
<evidence type="ECO:0000313" key="1">
    <source>
        <dbReference type="EMBL" id="MEI4801713.1"/>
    </source>
</evidence>
<proteinExistence type="predicted"/>